<comment type="similarity">
    <text evidence="1 2">Belongs to the arylamine N-acetyltransferase family.</text>
</comment>
<dbReference type="GO" id="GO:0016407">
    <property type="term" value="F:acetyltransferase activity"/>
    <property type="evidence" value="ECO:0007669"/>
    <property type="project" value="InterPro"/>
</dbReference>
<organism evidence="4">
    <name type="scientific">Micromonospora sp. CCTCC AA 2012012</name>
    <dbReference type="NCBI Taxonomy" id="3111921"/>
    <lineage>
        <taxon>Bacteria</taxon>
        <taxon>Bacillati</taxon>
        <taxon>Actinomycetota</taxon>
        <taxon>Actinomycetes</taxon>
        <taxon>Micromonosporales</taxon>
        <taxon>Micromonosporaceae</taxon>
        <taxon>Micromonospora</taxon>
    </lineage>
</organism>
<dbReference type="RefSeq" id="WP_350934797.1">
    <property type="nucleotide sequence ID" value="NZ_CP157762.1"/>
</dbReference>
<evidence type="ECO:0000256" key="1">
    <source>
        <dbReference type="ARBA" id="ARBA00006547"/>
    </source>
</evidence>
<protein>
    <submittedName>
        <fullName evidence="4">Arylamine N-acetyltransferase</fullName>
    </submittedName>
</protein>
<reference evidence="4" key="2">
    <citation type="submission" date="2024-06" db="EMBL/GenBank/DDBJ databases">
        <title>Micromonospora mangrovi CCTCC AA 2012012 genome sequences.</title>
        <authorList>
            <person name="Gao J."/>
        </authorList>
    </citation>
    <scope>NUCLEOTIDE SEQUENCE</scope>
    <source>
        <strain evidence="4">CCTCC AA 2012012</strain>
    </source>
</reference>
<dbReference type="SUPFAM" id="SSF54001">
    <property type="entry name" value="Cysteine proteinases"/>
    <property type="match status" value="1"/>
</dbReference>
<evidence type="ECO:0000313" key="4">
    <source>
        <dbReference type="EMBL" id="XCH75373.1"/>
    </source>
</evidence>
<name>A0AAU8HG64_9ACTN</name>
<evidence type="ECO:0000256" key="2">
    <source>
        <dbReference type="RuleBase" id="RU003452"/>
    </source>
</evidence>
<dbReference type="EMBL" id="CP159342">
    <property type="protein sequence ID" value="XCH75373.1"/>
    <property type="molecule type" value="Genomic_DNA"/>
</dbReference>
<dbReference type="PANTHER" id="PTHR11786:SF0">
    <property type="entry name" value="ARYLAMINE N-ACETYLTRANSFERASE 4-RELATED"/>
    <property type="match status" value="1"/>
</dbReference>
<dbReference type="PANTHER" id="PTHR11786">
    <property type="entry name" value="N-HYDROXYARYLAMINE O-ACETYLTRANSFERASE"/>
    <property type="match status" value="1"/>
</dbReference>
<dbReference type="EMBL" id="CP157762">
    <property type="protein sequence ID" value="XBP94672.1"/>
    <property type="molecule type" value="Genomic_DNA"/>
</dbReference>
<dbReference type="Pfam" id="PF00797">
    <property type="entry name" value="Acetyltransf_2"/>
    <property type="match status" value="1"/>
</dbReference>
<evidence type="ECO:0000313" key="3">
    <source>
        <dbReference type="EMBL" id="XBP94672.1"/>
    </source>
</evidence>
<reference evidence="3" key="1">
    <citation type="submission" date="2024-01" db="EMBL/GenBank/DDBJ databases">
        <title>The genome sequence of Micromonospora mangrovi CCTCC AA 2012012.</title>
        <authorList>
            <person name="Gao J."/>
        </authorList>
    </citation>
    <scope>NUCLEOTIDE SEQUENCE</scope>
    <source>
        <strain evidence="3">CCTCC AA 2012012</strain>
    </source>
</reference>
<dbReference type="InterPro" id="IPR038765">
    <property type="entry name" value="Papain-like_cys_pep_sf"/>
</dbReference>
<dbReference type="InterPro" id="IPR001447">
    <property type="entry name" value="Arylamine_N-AcTrfase"/>
</dbReference>
<dbReference type="AlphaFoldDB" id="A0AAU8HG64"/>
<sequence>MTPISDEVLARYLARLGVPDRPEPSLTTLIRLHERHVQRISYHNLDIQLGIPTGVDPVANAGRLAGGEAGYCFHLNGAFAALLSALGFEVTLHRGQVKKGSALPGGVAFSNHLAMTVSLEGRRWFVDVGLGDGLLVPVPLQPGVVSQPPFRFELARTPWGWRFTHDPRGSFTVMDWEDPAAQPQDFAEAHHALSTDPNSTFVRRFIVIRREAGQVLSLVDCVLTHIDETGVQERALATFEDWRRELETTFGIEITASSTAALVNLWQRMQHRVSAARQRSWSMGQE</sequence>
<gene>
    <name evidence="4" type="ORF">ABUL08_04530</name>
    <name evidence="3" type="ORF">VK199_04505</name>
</gene>
<accession>A0AAU8HG64</accession>
<dbReference type="Gene3D" id="2.40.128.150">
    <property type="entry name" value="Cysteine proteinases"/>
    <property type="match status" value="1"/>
</dbReference>
<dbReference type="PRINTS" id="PR01543">
    <property type="entry name" value="ANATRNSFRASE"/>
</dbReference>
<proteinExistence type="inferred from homology"/>
<dbReference type="Gene3D" id="3.30.2140.10">
    <property type="entry name" value="Arylamine N-acetyltransferase"/>
    <property type="match status" value="1"/>
</dbReference>